<evidence type="ECO:0000259" key="8">
    <source>
        <dbReference type="PROSITE" id="PS51294"/>
    </source>
</evidence>
<feature type="region of interest" description="Disordered" evidence="7">
    <location>
        <begin position="211"/>
        <end position="235"/>
    </location>
</feature>
<evidence type="ECO:0000313" key="9">
    <source>
        <dbReference type="EMBL" id="KAJ9682550.1"/>
    </source>
</evidence>
<dbReference type="InterPro" id="IPR017930">
    <property type="entry name" value="Myb_dom"/>
</dbReference>
<dbReference type="PANTHER" id="PTHR31499:SF80">
    <property type="entry name" value="HTH MYB-TYPE DOMAIN-CONTAINING PROTEIN"/>
    <property type="match status" value="1"/>
</dbReference>
<name>A0AA38Z5B5_VITRO</name>
<comment type="subcellular location">
    <subcellularLocation>
        <location evidence="1">Nucleus</location>
    </subcellularLocation>
</comment>
<dbReference type="InterPro" id="IPR009057">
    <property type="entry name" value="Homeodomain-like_sf"/>
</dbReference>
<dbReference type="FunFam" id="1.10.10.60:FF:000002">
    <property type="entry name" value="Myb family transcription factor"/>
    <property type="match status" value="1"/>
</dbReference>
<evidence type="ECO:0000256" key="5">
    <source>
        <dbReference type="ARBA" id="ARBA00023163"/>
    </source>
</evidence>
<proteinExistence type="inferred from homology"/>
<dbReference type="EMBL" id="JARBHA010000014">
    <property type="protein sequence ID" value="KAJ9682550.1"/>
    <property type="molecule type" value="Genomic_DNA"/>
</dbReference>
<feature type="domain" description="HTH myb-type" evidence="8">
    <location>
        <begin position="232"/>
        <end position="290"/>
    </location>
</feature>
<reference evidence="9 10" key="1">
    <citation type="journal article" date="2023" name="BMC Biotechnol.">
        <title>Vitis rotundifolia cv Carlos genome sequencing.</title>
        <authorList>
            <person name="Huff M."/>
            <person name="Hulse-Kemp A."/>
            <person name="Scheffler B."/>
            <person name="Youngblood R."/>
            <person name="Simpson S."/>
            <person name="Babiker E."/>
            <person name="Staton M."/>
        </authorList>
    </citation>
    <scope>NUCLEOTIDE SEQUENCE [LARGE SCALE GENOMIC DNA]</scope>
    <source>
        <tissue evidence="9">Leaf</tissue>
    </source>
</reference>
<dbReference type="Gene3D" id="1.10.10.60">
    <property type="entry name" value="Homeodomain-like"/>
    <property type="match status" value="1"/>
</dbReference>
<evidence type="ECO:0000256" key="6">
    <source>
        <dbReference type="ARBA" id="ARBA00023242"/>
    </source>
</evidence>
<accession>A0AA38Z5B5</accession>
<evidence type="ECO:0000256" key="1">
    <source>
        <dbReference type="ARBA" id="ARBA00004123"/>
    </source>
</evidence>
<evidence type="ECO:0000256" key="2">
    <source>
        <dbReference type="ARBA" id="ARBA00006783"/>
    </source>
</evidence>
<feature type="region of interest" description="Disordered" evidence="7">
    <location>
        <begin position="363"/>
        <end position="456"/>
    </location>
</feature>
<evidence type="ECO:0000256" key="4">
    <source>
        <dbReference type="ARBA" id="ARBA00023054"/>
    </source>
</evidence>
<dbReference type="GO" id="GO:0005634">
    <property type="term" value="C:nucleus"/>
    <property type="evidence" value="ECO:0007669"/>
    <property type="project" value="UniProtKB-SubCell"/>
</dbReference>
<dbReference type="InterPro" id="IPR046955">
    <property type="entry name" value="PHR1-like"/>
</dbReference>
<sequence length="456" mass="50498">MSSSLPVLPTPLEEKHPKLPNSFQVSAEMKMMTNLISPQAHPLASNNGTVGYMLSSDFVFPKDINLSSFSSNSSGSQNSLFIPQSSTNGVSLPPISSSGIEIQSTPSVTFSRERKENSWCTDSLKDFLDFPENVPIQNNNQVEGSGGGMSYEDCAKTTDWPDWADRFLNDDDSLEPNWNGLLIDVDVPDPEPKVLKPSSSVLTHQSEICQHHPSQSGEISAVPNSLSPAPSSKPRMRWTPEMHEAFVEAVKQLGGSERATPKGILKLMNVEGLTIYHVKSHLQKYRTARYKPKLSEGTSDKNLTPIGEITSLDLKMSMGITEALRLQMEVQKQLHEQLEIQRNLQLRIEEQAKHLQMMFEKQGKMEDKKLKVSSSIPDEPSSPISNVMQPSPVNHTSEVSEQPHVASGFDAEESSQNVEQKQKAPKTSSHEFINQDKGMSSTPPTKRARAENFLSS</sequence>
<keyword evidence="3" id="KW-0805">Transcription regulation</keyword>
<feature type="compositionally biased region" description="Polar residues" evidence="7">
    <location>
        <begin position="211"/>
        <end position="230"/>
    </location>
</feature>
<keyword evidence="4" id="KW-0175">Coiled coil</keyword>
<dbReference type="InterPro" id="IPR025756">
    <property type="entry name" value="Myb_CC_LHEQLE"/>
</dbReference>
<dbReference type="NCBIfam" id="TIGR01557">
    <property type="entry name" value="myb_SHAQKYF"/>
    <property type="match status" value="1"/>
</dbReference>
<feature type="compositionally biased region" description="Polar residues" evidence="7">
    <location>
        <begin position="386"/>
        <end position="400"/>
    </location>
</feature>
<keyword evidence="6" id="KW-0539">Nucleus</keyword>
<dbReference type="Pfam" id="PF14379">
    <property type="entry name" value="Myb_CC_LHEQLE"/>
    <property type="match status" value="1"/>
</dbReference>
<feature type="compositionally biased region" description="Low complexity" evidence="7">
    <location>
        <begin position="373"/>
        <end position="385"/>
    </location>
</feature>
<comment type="similarity">
    <text evidence="2">Belongs to the MYB-CC family.</text>
</comment>
<organism evidence="9 10">
    <name type="scientific">Vitis rotundifolia</name>
    <name type="common">Muscadine grape</name>
    <dbReference type="NCBI Taxonomy" id="103349"/>
    <lineage>
        <taxon>Eukaryota</taxon>
        <taxon>Viridiplantae</taxon>
        <taxon>Streptophyta</taxon>
        <taxon>Embryophyta</taxon>
        <taxon>Tracheophyta</taxon>
        <taxon>Spermatophyta</taxon>
        <taxon>Magnoliopsida</taxon>
        <taxon>eudicotyledons</taxon>
        <taxon>Gunneridae</taxon>
        <taxon>Pentapetalae</taxon>
        <taxon>rosids</taxon>
        <taxon>Vitales</taxon>
        <taxon>Vitaceae</taxon>
        <taxon>Viteae</taxon>
        <taxon>Vitis</taxon>
    </lineage>
</organism>
<dbReference type="AlphaFoldDB" id="A0AA38Z5B5"/>
<dbReference type="InterPro" id="IPR006447">
    <property type="entry name" value="Myb_dom_plants"/>
</dbReference>
<dbReference type="PANTHER" id="PTHR31499">
    <property type="entry name" value="MYB FAMILY TRANSCRIPTION FACTOR PHL11"/>
    <property type="match status" value="1"/>
</dbReference>
<dbReference type="Pfam" id="PF00249">
    <property type="entry name" value="Myb_DNA-binding"/>
    <property type="match status" value="1"/>
</dbReference>
<dbReference type="SUPFAM" id="SSF46689">
    <property type="entry name" value="Homeodomain-like"/>
    <property type="match status" value="1"/>
</dbReference>
<dbReference type="GO" id="GO:0003677">
    <property type="term" value="F:DNA binding"/>
    <property type="evidence" value="ECO:0007669"/>
    <property type="project" value="InterPro"/>
</dbReference>
<dbReference type="PROSITE" id="PS51294">
    <property type="entry name" value="HTH_MYB"/>
    <property type="match status" value="1"/>
</dbReference>
<dbReference type="Proteomes" id="UP001168098">
    <property type="component" value="Unassembled WGS sequence"/>
</dbReference>
<feature type="compositionally biased region" description="Polar residues" evidence="7">
    <location>
        <begin position="414"/>
        <end position="444"/>
    </location>
</feature>
<evidence type="ECO:0000313" key="10">
    <source>
        <dbReference type="Proteomes" id="UP001168098"/>
    </source>
</evidence>
<gene>
    <name evidence="9" type="ORF">PVL29_018467</name>
</gene>
<keyword evidence="10" id="KW-1185">Reference proteome</keyword>
<keyword evidence="5" id="KW-0804">Transcription</keyword>
<protein>
    <recommendedName>
        <fullName evidence="8">HTH myb-type domain-containing protein</fullName>
    </recommendedName>
</protein>
<evidence type="ECO:0000256" key="7">
    <source>
        <dbReference type="SAM" id="MobiDB-lite"/>
    </source>
</evidence>
<evidence type="ECO:0000256" key="3">
    <source>
        <dbReference type="ARBA" id="ARBA00023015"/>
    </source>
</evidence>
<dbReference type="InterPro" id="IPR001005">
    <property type="entry name" value="SANT/Myb"/>
</dbReference>
<dbReference type="GO" id="GO:0003700">
    <property type="term" value="F:DNA-binding transcription factor activity"/>
    <property type="evidence" value="ECO:0007669"/>
    <property type="project" value="InterPro"/>
</dbReference>
<comment type="caution">
    <text evidence="9">The sequence shown here is derived from an EMBL/GenBank/DDBJ whole genome shotgun (WGS) entry which is preliminary data.</text>
</comment>